<dbReference type="EMBL" id="JXLB01000026">
    <property type="protein sequence ID" value="OJG78119.1"/>
    <property type="molecule type" value="Genomic_DNA"/>
</dbReference>
<accession>A0A1L8WAT2</accession>
<name>A0A1L8WAT2_9ENTE</name>
<feature type="transmembrane region" description="Helical" evidence="2">
    <location>
        <begin position="190"/>
        <end position="212"/>
    </location>
</feature>
<evidence type="ECO:0000313" key="3">
    <source>
        <dbReference type="EMBL" id="OJG78119.1"/>
    </source>
</evidence>
<evidence type="ECO:0000313" key="4">
    <source>
        <dbReference type="Proteomes" id="UP000182152"/>
    </source>
</evidence>
<proteinExistence type="predicted"/>
<keyword evidence="1" id="KW-0175">Coiled coil</keyword>
<keyword evidence="2" id="KW-0812">Transmembrane</keyword>
<evidence type="ECO:0000256" key="2">
    <source>
        <dbReference type="SAM" id="Phobius"/>
    </source>
</evidence>
<feature type="transmembrane region" description="Helical" evidence="2">
    <location>
        <begin position="244"/>
        <end position="263"/>
    </location>
</feature>
<gene>
    <name evidence="3" type="ORF">RV14_GL001220</name>
</gene>
<evidence type="ECO:0000256" key="1">
    <source>
        <dbReference type="SAM" id="Coils"/>
    </source>
</evidence>
<comment type="caution">
    <text evidence="3">The sequence shown here is derived from an EMBL/GenBank/DDBJ whole genome shotgun (WGS) entry which is preliminary data.</text>
</comment>
<sequence>MEKIQIIYEQYTMNKYGEEKLENDFKDLYELAKNINPAALPYAQLTTLIFRDDMDEEATDAFIQRLTRFYTKIFEFKKNNNDLKKLDAVSIATLAKVKEHLSLALSQKNSLYNKQKQELSNLKKLLKDEQAHLANLQDQTDNYKEKYDKMTIDFLSMMGIFSTIIFAVFGGLSQIGAIGDNLAETPISKILMYISLSAITLILIVFISFNAISKLTHLKLRSCNCEDEKSCACNVYQKHPTLSFSLFFFIDLFLFSIILKATRHSDWLDPIHRMLSLPIRLESIIKISLIASFLSFNIYMFCKLIPSKKNK</sequence>
<feature type="transmembrane region" description="Helical" evidence="2">
    <location>
        <begin position="154"/>
        <end position="178"/>
    </location>
</feature>
<dbReference type="Proteomes" id="UP000182152">
    <property type="component" value="Unassembled WGS sequence"/>
</dbReference>
<keyword evidence="2" id="KW-1133">Transmembrane helix</keyword>
<feature type="transmembrane region" description="Helical" evidence="2">
    <location>
        <begin position="283"/>
        <end position="302"/>
    </location>
</feature>
<feature type="coiled-coil region" evidence="1">
    <location>
        <begin position="105"/>
        <end position="153"/>
    </location>
</feature>
<organism evidence="3 4">
    <name type="scientific">Enterococcus ratti</name>
    <dbReference type="NCBI Taxonomy" id="150033"/>
    <lineage>
        <taxon>Bacteria</taxon>
        <taxon>Bacillati</taxon>
        <taxon>Bacillota</taxon>
        <taxon>Bacilli</taxon>
        <taxon>Lactobacillales</taxon>
        <taxon>Enterococcaceae</taxon>
        <taxon>Enterococcus</taxon>
    </lineage>
</organism>
<protein>
    <submittedName>
        <fullName evidence="3">Uncharacterized protein</fullName>
    </submittedName>
</protein>
<dbReference type="AlphaFoldDB" id="A0A1L8WAT2"/>
<keyword evidence="4" id="KW-1185">Reference proteome</keyword>
<keyword evidence="2" id="KW-0472">Membrane</keyword>
<reference evidence="3 4" key="1">
    <citation type="submission" date="2014-12" db="EMBL/GenBank/DDBJ databases">
        <title>Draft genome sequences of 29 type strains of Enterococci.</title>
        <authorList>
            <person name="Zhong Z."/>
            <person name="Sun Z."/>
            <person name="Liu W."/>
            <person name="Zhang W."/>
            <person name="Zhang H."/>
        </authorList>
    </citation>
    <scope>NUCLEOTIDE SEQUENCE [LARGE SCALE GENOMIC DNA]</scope>
    <source>
        <strain evidence="3 4">DSM 15687</strain>
    </source>
</reference>